<keyword evidence="2" id="KW-0408">Iron</keyword>
<keyword evidence="2" id="KW-0479">Metal-binding</keyword>
<dbReference type="InterPro" id="IPR003741">
    <property type="entry name" value="LUD_dom"/>
</dbReference>
<keyword evidence="4" id="KW-0249">Electron transport</keyword>
<dbReference type="PROSITE" id="PS00198">
    <property type="entry name" value="4FE4S_FER_1"/>
    <property type="match status" value="1"/>
</dbReference>
<accession>A0A6J7FHB5</accession>
<keyword evidence="3" id="KW-0677">Repeat</keyword>
<dbReference type="NCBIfam" id="TIGR00273">
    <property type="entry name" value="LutB/LldF family L-lactate oxidation iron-sulfur protein"/>
    <property type="match status" value="1"/>
</dbReference>
<evidence type="ECO:0000259" key="5">
    <source>
        <dbReference type="PROSITE" id="PS51379"/>
    </source>
</evidence>
<dbReference type="EMBL" id="CAFBMH010000011">
    <property type="protein sequence ID" value="CAB4894846.1"/>
    <property type="molecule type" value="Genomic_DNA"/>
</dbReference>
<dbReference type="Gene3D" id="3.40.50.10420">
    <property type="entry name" value="NagB/RpiA/CoA transferase-like"/>
    <property type="match status" value="1"/>
</dbReference>
<evidence type="ECO:0000256" key="3">
    <source>
        <dbReference type="ARBA" id="ARBA00022737"/>
    </source>
</evidence>
<evidence type="ECO:0000256" key="4">
    <source>
        <dbReference type="ARBA" id="ARBA00022982"/>
    </source>
</evidence>
<dbReference type="SUPFAM" id="SSF100950">
    <property type="entry name" value="NagB/RpiA/CoA transferase-like"/>
    <property type="match status" value="1"/>
</dbReference>
<gene>
    <name evidence="6" type="ORF">UFOPK2754_01463</name>
    <name evidence="7" type="ORF">UFOPK3139_01780</name>
    <name evidence="8" type="ORF">UFOPK3543_00517</name>
    <name evidence="9" type="ORF">UFOPK3967_02114</name>
</gene>
<evidence type="ECO:0000313" key="7">
    <source>
        <dbReference type="EMBL" id="CAB4833256.1"/>
    </source>
</evidence>
<dbReference type="SUPFAM" id="SSF46548">
    <property type="entry name" value="alpha-helical ferredoxin"/>
    <property type="match status" value="1"/>
</dbReference>
<dbReference type="PANTHER" id="PTHR47153:SF2">
    <property type="entry name" value="LACTATE UTILIZATION PROTEIN B"/>
    <property type="match status" value="1"/>
</dbReference>
<organism evidence="8">
    <name type="scientific">freshwater metagenome</name>
    <dbReference type="NCBI Taxonomy" id="449393"/>
    <lineage>
        <taxon>unclassified sequences</taxon>
        <taxon>metagenomes</taxon>
        <taxon>ecological metagenomes</taxon>
    </lineage>
</organism>
<evidence type="ECO:0000313" key="9">
    <source>
        <dbReference type="EMBL" id="CAB5008706.1"/>
    </source>
</evidence>
<dbReference type="InterPro" id="IPR024185">
    <property type="entry name" value="FTHF_cligase-like_sf"/>
</dbReference>
<dbReference type="PROSITE" id="PS51379">
    <property type="entry name" value="4FE4S_FER_2"/>
    <property type="match status" value="1"/>
</dbReference>
<dbReference type="InterPro" id="IPR004452">
    <property type="entry name" value="LutB/LldF"/>
</dbReference>
<dbReference type="InterPro" id="IPR009051">
    <property type="entry name" value="Helical_ferredxn"/>
</dbReference>
<dbReference type="Gene3D" id="1.10.1060.10">
    <property type="entry name" value="Alpha-helical ferredoxin"/>
    <property type="match status" value="1"/>
</dbReference>
<dbReference type="EMBL" id="CAEZYR010000048">
    <property type="protein sequence ID" value="CAB4745264.1"/>
    <property type="molecule type" value="Genomic_DNA"/>
</dbReference>
<protein>
    <submittedName>
        <fullName evidence="8">Unannotated protein</fullName>
    </submittedName>
</protein>
<dbReference type="EMBL" id="CAFBOS010000148">
    <property type="protein sequence ID" value="CAB5008706.1"/>
    <property type="molecule type" value="Genomic_DNA"/>
</dbReference>
<evidence type="ECO:0000256" key="1">
    <source>
        <dbReference type="ARBA" id="ARBA00022448"/>
    </source>
</evidence>
<keyword evidence="2" id="KW-0411">Iron-sulfur</keyword>
<dbReference type="InterPro" id="IPR037171">
    <property type="entry name" value="NagB/RpiA_transferase-like"/>
</dbReference>
<reference evidence="8" key="1">
    <citation type="submission" date="2020-05" db="EMBL/GenBank/DDBJ databases">
        <authorList>
            <person name="Chiriac C."/>
            <person name="Salcher M."/>
            <person name="Ghai R."/>
            <person name="Kavagutti S V."/>
        </authorList>
    </citation>
    <scope>NUCLEOTIDE SEQUENCE</scope>
</reference>
<dbReference type="EMBL" id="CAFABA010000074">
    <property type="protein sequence ID" value="CAB4833256.1"/>
    <property type="molecule type" value="Genomic_DNA"/>
</dbReference>
<evidence type="ECO:0000313" key="8">
    <source>
        <dbReference type="EMBL" id="CAB4894846.1"/>
    </source>
</evidence>
<dbReference type="GO" id="GO:0051539">
    <property type="term" value="F:4 iron, 4 sulfur cluster binding"/>
    <property type="evidence" value="ECO:0007669"/>
    <property type="project" value="UniProtKB-KW"/>
</dbReference>
<evidence type="ECO:0000313" key="6">
    <source>
        <dbReference type="EMBL" id="CAB4745264.1"/>
    </source>
</evidence>
<dbReference type="Pfam" id="PF02589">
    <property type="entry name" value="LUD_dom"/>
    <property type="match status" value="1"/>
</dbReference>
<sequence length="461" mass="50421">MNDVAVRFVTRADRELRNDRVRAAVRHTTSLLAANRSTALDGLADPDAVRDSAHAIRRRAIDTLPQLLDRWAARATANGIIVHRARTAADAVRVVLDLADAQATAGHSPVRIAKGKSMASEEIDLNDALEAAGHEVVETDLGEFIIQLAREKPSHLIVPAIHKSRFDVAELFTTDAGRPIEPDVDAEAAYARARLREAFLRADIGITGVNFAIAETGSVCLVENEGNGRMCTSLPRVHVAIMGMERIVDTWAELDVMLALLARSATGQALSVYTNIISGPRRDDELDGPDEVHVIVLDNGREAIVGTEFDDALLCIRCGACLNVCPVYRNIGGHAYGTVYSGPIGAVLMPLLRPDDPASRELSEASTLCGACTEVCPVRIPLHDLLLRERHRDAPGDASRLRRVTFRLWSVAWAHPLSYRISIHVVRAILRLSSRVPKLARRAPGWAGAWTRDRVVPRVRR</sequence>
<name>A0A6J7FHB5_9ZZZZ</name>
<dbReference type="InterPro" id="IPR017900">
    <property type="entry name" value="4Fe4S_Fe_S_CS"/>
</dbReference>
<proteinExistence type="predicted"/>
<dbReference type="InterPro" id="IPR017896">
    <property type="entry name" value="4Fe4S_Fe-S-bd"/>
</dbReference>
<keyword evidence="1" id="KW-0813">Transport</keyword>
<evidence type="ECO:0000256" key="2">
    <source>
        <dbReference type="ARBA" id="ARBA00022485"/>
    </source>
</evidence>
<dbReference type="GO" id="GO:0006089">
    <property type="term" value="P:lactate metabolic process"/>
    <property type="evidence" value="ECO:0007669"/>
    <property type="project" value="InterPro"/>
</dbReference>
<keyword evidence="2" id="KW-0004">4Fe-4S</keyword>
<dbReference type="Pfam" id="PF13183">
    <property type="entry name" value="Fer4_8"/>
    <property type="match status" value="1"/>
</dbReference>
<dbReference type="PANTHER" id="PTHR47153">
    <property type="entry name" value="LACTATE UTILIZATION PROTEIN B"/>
    <property type="match status" value="1"/>
</dbReference>
<feature type="domain" description="4Fe-4S ferredoxin-type" evidence="5">
    <location>
        <begin position="305"/>
        <end position="336"/>
    </location>
</feature>
<dbReference type="AlphaFoldDB" id="A0A6J7FHB5"/>